<dbReference type="Gene3D" id="3.40.50.1110">
    <property type="entry name" value="SGNH hydrolase"/>
    <property type="match status" value="1"/>
</dbReference>
<dbReference type="InterPro" id="IPR051532">
    <property type="entry name" value="Ester_Hydrolysis_Enzymes"/>
</dbReference>
<accession>A0A1I7JDV7</accession>
<gene>
    <name evidence="3" type="ORF">SAMN05421543_109146</name>
</gene>
<dbReference type="Pfam" id="PF13472">
    <property type="entry name" value="Lipase_GDSL_2"/>
    <property type="match status" value="1"/>
</dbReference>
<name>A0A1I7JDV7_9BACL</name>
<dbReference type="PANTHER" id="PTHR30383:SF5">
    <property type="entry name" value="SGNH HYDROLASE-TYPE ESTERASE DOMAIN-CONTAINING PROTEIN"/>
    <property type="match status" value="1"/>
</dbReference>
<dbReference type="STRING" id="392015.SAMN05421543_109146"/>
<evidence type="ECO:0000259" key="2">
    <source>
        <dbReference type="Pfam" id="PF13472"/>
    </source>
</evidence>
<dbReference type="SUPFAM" id="SSF52266">
    <property type="entry name" value="SGNH hydrolase"/>
    <property type="match status" value="1"/>
</dbReference>
<organism evidence="3 4">
    <name type="scientific">Alicyclobacillus macrosporangiidus</name>
    <dbReference type="NCBI Taxonomy" id="392015"/>
    <lineage>
        <taxon>Bacteria</taxon>
        <taxon>Bacillati</taxon>
        <taxon>Bacillota</taxon>
        <taxon>Bacilli</taxon>
        <taxon>Bacillales</taxon>
        <taxon>Alicyclobacillaceae</taxon>
        <taxon>Alicyclobacillus</taxon>
    </lineage>
</organism>
<dbReference type="Proteomes" id="UP000183508">
    <property type="component" value="Unassembled WGS sequence"/>
</dbReference>
<protein>
    <submittedName>
        <fullName evidence="3">Lysophospholipase L1</fullName>
    </submittedName>
</protein>
<proteinExistence type="predicted"/>
<dbReference type="AlphaFoldDB" id="A0A1I7JDV7"/>
<evidence type="ECO:0000313" key="4">
    <source>
        <dbReference type="Proteomes" id="UP000183508"/>
    </source>
</evidence>
<feature type="compositionally biased region" description="Basic residues" evidence="1">
    <location>
        <begin position="227"/>
        <end position="241"/>
    </location>
</feature>
<dbReference type="InterPro" id="IPR013830">
    <property type="entry name" value="SGNH_hydro"/>
</dbReference>
<dbReference type="CDD" id="cd00229">
    <property type="entry name" value="SGNH_hydrolase"/>
    <property type="match status" value="1"/>
</dbReference>
<evidence type="ECO:0000256" key="1">
    <source>
        <dbReference type="SAM" id="MobiDB-lite"/>
    </source>
</evidence>
<dbReference type="GO" id="GO:0004622">
    <property type="term" value="F:phosphatidylcholine lysophospholipase activity"/>
    <property type="evidence" value="ECO:0007669"/>
    <property type="project" value="TreeGrafter"/>
</dbReference>
<dbReference type="PANTHER" id="PTHR30383">
    <property type="entry name" value="THIOESTERASE 1/PROTEASE 1/LYSOPHOSPHOLIPASE L1"/>
    <property type="match status" value="1"/>
</dbReference>
<reference evidence="4" key="1">
    <citation type="submission" date="2016-10" db="EMBL/GenBank/DDBJ databases">
        <authorList>
            <person name="Varghese N."/>
        </authorList>
    </citation>
    <scope>NUCLEOTIDE SEQUENCE [LARGE SCALE GENOMIC DNA]</scope>
    <source>
        <strain evidence="4">DSM 17980</strain>
    </source>
</reference>
<feature type="domain" description="SGNH hydrolase-type esterase" evidence="2">
    <location>
        <begin position="8"/>
        <end position="210"/>
    </location>
</feature>
<sequence>MPRDVYLALGDSITYGYNASRPERTYAALVHRHAARQGWVAGRFVLAQHLWTAQRLLAAASSLPSALWARTSFATVMIGGNDLRRLLRRQYLPPPLSTISPDHVTRSIHGFAQAFGPLCRLMARSGIPRVVLCTIYNPVPHSPLASGGIDQLNDIICTLAKAHGFTVADVHGAFSGHEAEWIDGYRSGHLDDLISPIRRPIHPNDQGHAAIARCILDAMRDDIRVKSRQAKMSRAGKHRQPLHNDTR</sequence>
<keyword evidence="4" id="KW-1185">Reference proteome</keyword>
<dbReference type="InterPro" id="IPR036514">
    <property type="entry name" value="SGNH_hydro_sf"/>
</dbReference>
<evidence type="ECO:0000313" key="3">
    <source>
        <dbReference type="EMBL" id="SFU83364.1"/>
    </source>
</evidence>
<dbReference type="EMBL" id="FPBV01000009">
    <property type="protein sequence ID" value="SFU83364.1"/>
    <property type="molecule type" value="Genomic_DNA"/>
</dbReference>
<dbReference type="RefSeq" id="WP_074952266.1">
    <property type="nucleotide sequence ID" value="NZ_FPBV01000009.1"/>
</dbReference>
<feature type="region of interest" description="Disordered" evidence="1">
    <location>
        <begin position="227"/>
        <end position="247"/>
    </location>
</feature>
<dbReference type="OrthoDB" id="26855at2"/>